<comment type="subcellular location">
    <subcellularLocation>
        <location evidence="6">Cell membrane</location>
        <topology evidence="6">Multi-pass membrane protein</topology>
    </subcellularLocation>
    <subcellularLocation>
        <location evidence="1">Membrane</location>
        <topology evidence="1">Multi-pass membrane protein</topology>
    </subcellularLocation>
</comment>
<evidence type="ECO:0000313" key="8">
    <source>
        <dbReference type="EMBL" id="GMA87715.1"/>
    </source>
</evidence>
<dbReference type="Gene3D" id="1.10.3720.10">
    <property type="entry name" value="MetI-like"/>
    <property type="match status" value="1"/>
</dbReference>
<gene>
    <name evidence="8" type="ORF">GCM10025868_29650</name>
</gene>
<reference evidence="9" key="1">
    <citation type="journal article" date="2019" name="Int. J. Syst. Evol. Microbiol.">
        <title>The Global Catalogue of Microorganisms (GCM) 10K type strain sequencing project: providing services to taxonomists for standard genome sequencing and annotation.</title>
        <authorList>
            <consortium name="The Broad Institute Genomics Platform"/>
            <consortium name="The Broad Institute Genome Sequencing Center for Infectious Disease"/>
            <person name="Wu L."/>
            <person name="Ma J."/>
        </authorList>
    </citation>
    <scope>NUCLEOTIDE SEQUENCE [LARGE SCALE GENOMIC DNA]</scope>
    <source>
        <strain evidence="9">NBRC 108730</strain>
    </source>
</reference>
<comment type="caution">
    <text evidence="8">The sequence shown here is derived from an EMBL/GenBank/DDBJ whole genome shotgun (WGS) entry which is preliminary data.</text>
</comment>
<evidence type="ECO:0000256" key="3">
    <source>
        <dbReference type="ARBA" id="ARBA00022692"/>
    </source>
</evidence>
<feature type="transmembrane region" description="Helical" evidence="6">
    <location>
        <begin position="139"/>
        <end position="162"/>
    </location>
</feature>
<keyword evidence="2 6" id="KW-0813">Transport</keyword>
<dbReference type="EMBL" id="BSUZ01000001">
    <property type="protein sequence ID" value="GMA87715.1"/>
    <property type="molecule type" value="Genomic_DNA"/>
</dbReference>
<proteinExistence type="inferred from homology"/>
<keyword evidence="5 6" id="KW-0472">Membrane</keyword>
<name>A0ABQ6JLQ8_9ACTN</name>
<organism evidence="8 9">
    <name type="scientific">Angustibacter aerolatus</name>
    <dbReference type="NCBI Taxonomy" id="1162965"/>
    <lineage>
        <taxon>Bacteria</taxon>
        <taxon>Bacillati</taxon>
        <taxon>Actinomycetota</taxon>
        <taxon>Actinomycetes</taxon>
        <taxon>Kineosporiales</taxon>
        <taxon>Kineosporiaceae</taxon>
    </lineage>
</organism>
<feature type="transmembrane region" description="Helical" evidence="6">
    <location>
        <begin position="169"/>
        <end position="190"/>
    </location>
</feature>
<comment type="similarity">
    <text evidence="6">Belongs to the binding-protein-dependent transport system permease family.</text>
</comment>
<dbReference type="Pfam" id="PF00528">
    <property type="entry name" value="BPD_transp_1"/>
    <property type="match status" value="1"/>
</dbReference>
<dbReference type="InterPro" id="IPR000515">
    <property type="entry name" value="MetI-like"/>
</dbReference>
<feature type="transmembrane region" description="Helical" evidence="6">
    <location>
        <begin position="267"/>
        <end position="287"/>
    </location>
</feature>
<evidence type="ECO:0000313" key="9">
    <source>
        <dbReference type="Proteomes" id="UP001157017"/>
    </source>
</evidence>
<sequence length="300" mass="31631">MRKIVDLPQPEGPTSASRLAAADVEGQRPHGGGPVAVRLLHTVQTDHRIGGSVCAVPFRGALAGADSLVSGLGHAQTVTQGCLIRNDWICGEYLRTRKTEILDSLGQHALITLVSVVLAILVSVPLAVLCRTWKPLEQFVLGASTIIYTVPSLALFSLLLPFTGLSARTVVVGLVLYSLTILVRAVVAGLNAVPEQVVDAARGMGFGAWRLLWRVRFPLALPSIMAGLRVAAVSTVALTTVGAVVGYGGLGDLIYNGLRTVFKAQVLTASVLCVLLALALDVLLLGVQRLATPWRRGRSA</sequence>
<evidence type="ECO:0000256" key="2">
    <source>
        <dbReference type="ARBA" id="ARBA00022448"/>
    </source>
</evidence>
<dbReference type="PANTHER" id="PTHR30177:SF4">
    <property type="entry name" value="OSMOPROTECTANT IMPORT PERMEASE PROTEIN OSMW"/>
    <property type="match status" value="1"/>
</dbReference>
<evidence type="ECO:0000259" key="7">
    <source>
        <dbReference type="PROSITE" id="PS50928"/>
    </source>
</evidence>
<feature type="domain" description="ABC transmembrane type-1" evidence="7">
    <location>
        <begin position="105"/>
        <end position="284"/>
    </location>
</feature>
<keyword evidence="3 6" id="KW-0812">Transmembrane</keyword>
<dbReference type="InterPro" id="IPR035906">
    <property type="entry name" value="MetI-like_sf"/>
</dbReference>
<dbReference type="SUPFAM" id="SSF161098">
    <property type="entry name" value="MetI-like"/>
    <property type="match status" value="1"/>
</dbReference>
<feature type="transmembrane region" description="Helical" evidence="6">
    <location>
        <begin position="225"/>
        <end position="247"/>
    </location>
</feature>
<dbReference type="PROSITE" id="PS50928">
    <property type="entry name" value="ABC_TM1"/>
    <property type="match status" value="1"/>
</dbReference>
<evidence type="ECO:0000256" key="1">
    <source>
        <dbReference type="ARBA" id="ARBA00004141"/>
    </source>
</evidence>
<feature type="transmembrane region" description="Helical" evidence="6">
    <location>
        <begin position="105"/>
        <end position="127"/>
    </location>
</feature>
<evidence type="ECO:0000256" key="4">
    <source>
        <dbReference type="ARBA" id="ARBA00022989"/>
    </source>
</evidence>
<dbReference type="CDD" id="cd06261">
    <property type="entry name" value="TM_PBP2"/>
    <property type="match status" value="1"/>
</dbReference>
<evidence type="ECO:0000256" key="5">
    <source>
        <dbReference type="ARBA" id="ARBA00023136"/>
    </source>
</evidence>
<dbReference type="Proteomes" id="UP001157017">
    <property type="component" value="Unassembled WGS sequence"/>
</dbReference>
<keyword evidence="4 6" id="KW-1133">Transmembrane helix</keyword>
<accession>A0ABQ6JLQ8</accession>
<protein>
    <recommendedName>
        <fullName evidence="7">ABC transmembrane type-1 domain-containing protein</fullName>
    </recommendedName>
</protein>
<evidence type="ECO:0000256" key="6">
    <source>
        <dbReference type="RuleBase" id="RU363032"/>
    </source>
</evidence>
<dbReference type="PANTHER" id="PTHR30177">
    <property type="entry name" value="GLYCINE BETAINE/L-PROLINE TRANSPORT SYSTEM PERMEASE PROTEIN PROW"/>
    <property type="match status" value="1"/>
</dbReference>
<keyword evidence="9" id="KW-1185">Reference proteome</keyword>
<dbReference type="InterPro" id="IPR051204">
    <property type="entry name" value="ABC_transp_perm/SBD"/>
</dbReference>